<dbReference type="InterPro" id="IPR029016">
    <property type="entry name" value="GAF-like_dom_sf"/>
</dbReference>
<organism evidence="8 9">
    <name type="scientific">Paenirhodobacter populi</name>
    <dbReference type="NCBI Taxonomy" id="2306993"/>
    <lineage>
        <taxon>Bacteria</taxon>
        <taxon>Pseudomonadati</taxon>
        <taxon>Pseudomonadota</taxon>
        <taxon>Alphaproteobacteria</taxon>
        <taxon>Rhodobacterales</taxon>
        <taxon>Rhodobacter group</taxon>
        <taxon>Paenirhodobacter</taxon>
    </lineage>
</organism>
<protein>
    <submittedName>
        <fullName evidence="8">Sigma-54-dependent Fis family transcriptional regulator</fullName>
    </submittedName>
</protein>
<dbReference type="Gene3D" id="3.40.50.300">
    <property type="entry name" value="P-loop containing nucleotide triphosphate hydrolases"/>
    <property type="match status" value="1"/>
</dbReference>
<dbReference type="GO" id="GO:0006355">
    <property type="term" value="P:regulation of DNA-templated transcription"/>
    <property type="evidence" value="ECO:0007669"/>
    <property type="project" value="InterPro"/>
</dbReference>
<dbReference type="Gene3D" id="3.30.450.40">
    <property type="match status" value="1"/>
</dbReference>
<keyword evidence="9" id="KW-1185">Reference proteome</keyword>
<reference evidence="8 9" key="1">
    <citation type="submission" date="2019-01" db="EMBL/GenBank/DDBJ databases">
        <title>Sinorhodobacter populi sp. nov. isolated from the symptomatic bark tissue of Populus euramericana canker.</title>
        <authorList>
            <person name="Xu G."/>
        </authorList>
    </citation>
    <scope>NUCLEOTIDE SEQUENCE [LARGE SCALE GENOMIC DNA]</scope>
    <source>
        <strain evidence="8 9">2D-5</strain>
    </source>
</reference>
<evidence type="ECO:0000256" key="1">
    <source>
        <dbReference type="ARBA" id="ARBA00022741"/>
    </source>
</evidence>
<evidence type="ECO:0000313" key="8">
    <source>
        <dbReference type="EMBL" id="RWR05754.1"/>
    </source>
</evidence>
<name>A0A443IKX8_9RHOB</name>
<dbReference type="Pfam" id="PF02954">
    <property type="entry name" value="HTH_8"/>
    <property type="match status" value="1"/>
</dbReference>
<dbReference type="GO" id="GO:0005524">
    <property type="term" value="F:ATP binding"/>
    <property type="evidence" value="ECO:0007669"/>
    <property type="project" value="UniProtKB-KW"/>
</dbReference>
<proteinExistence type="predicted"/>
<dbReference type="GO" id="GO:0000160">
    <property type="term" value="P:phosphorelay signal transduction system"/>
    <property type="evidence" value="ECO:0007669"/>
    <property type="project" value="UniProtKB-KW"/>
</dbReference>
<dbReference type="InterPro" id="IPR025662">
    <property type="entry name" value="Sigma_54_int_dom_ATP-bd_1"/>
</dbReference>
<comment type="caution">
    <text evidence="8">The sequence shown here is derived from an EMBL/GenBank/DDBJ whole genome shotgun (WGS) entry which is preliminary data.</text>
</comment>
<dbReference type="Pfam" id="PF25601">
    <property type="entry name" value="AAA_lid_14"/>
    <property type="match status" value="1"/>
</dbReference>
<keyword evidence="5" id="KW-0238">DNA-binding</keyword>
<dbReference type="InterPro" id="IPR003018">
    <property type="entry name" value="GAF"/>
</dbReference>
<dbReference type="PROSITE" id="PS00675">
    <property type="entry name" value="SIGMA54_INTERACT_1"/>
    <property type="match status" value="1"/>
</dbReference>
<keyword evidence="3" id="KW-0902">Two-component regulatory system</keyword>
<evidence type="ECO:0000256" key="5">
    <source>
        <dbReference type="ARBA" id="ARBA00023125"/>
    </source>
</evidence>
<dbReference type="InterPro" id="IPR009057">
    <property type="entry name" value="Homeodomain-like_sf"/>
</dbReference>
<dbReference type="GO" id="GO:0043565">
    <property type="term" value="F:sequence-specific DNA binding"/>
    <property type="evidence" value="ECO:0007669"/>
    <property type="project" value="InterPro"/>
</dbReference>
<dbReference type="PANTHER" id="PTHR32071">
    <property type="entry name" value="TRANSCRIPTIONAL REGULATORY PROTEIN"/>
    <property type="match status" value="1"/>
</dbReference>
<evidence type="ECO:0000256" key="6">
    <source>
        <dbReference type="ARBA" id="ARBA00023163"/>
    </source>
</evidence>
<feature type="domain" description="Sigma-54 factor interaction" evidence="7">
    <location>
        <begin position="363"/>
        <end position="569"/>
    </location>
</feature>
<dbReference type="AlphaFoldDB" id="A0A443IKX8"/>
<evidence type="ECO:0000256" key="3">
    <source>
        <dbReference type="ARBA" id="ARBA00023012"/>
    </source>
</evidence>
<dbReference type="SUPFAM" id="SSF52540">
    <property type="entry name" value="P-loop containing nucleoside triphosphate hydrolases"/>
    <property type="match status" value="1"/>
</dbReference>
<gene>
    <name evidence="8" type="ORF">D2T33_19410</name>
</gene>
<dbReference type="InterPro" id="IPR002197">
    <property type="entry name" value="HTH_Fis"/>
</dbReference>
<dbReference type="InterPro" id="IPR002078">
    <property type="entry name" value="Sigma_54_int"/>
</dbReference>
<evidence type="ECO:0000256" key="4">
    <source>
        <dbReference type="ARBA" id="ARBA00023015"/>
    </source>
</evidence>
<dbReference type="InterPro" id="IPR027417">
    <property type="entry name" value="P-loop_NTPase"/>
</dbReference>
<reference evidence="8 9" key="2">
    <citation type="submission" date="2019-01" db="EMBL/GenBank/DDBJ databases">
        <authorList>
            <person name="Li Y."/>
        </authorList>
    </citation>
    <scope>NUCLEOTIDE SEQUENCE [LARGE SCALE GENOMIC DNA]</scope>
    <source>
        <strain evidence="8 9">2D-5</strain>
    </source>
</reference>
<dbReference type="Gene3D" id="1.10.10.60">
    <property type="entry name" value="Homeodomain-like"/>
    <property type="match status" value="1"/>
</dbReference>
<dbReference type="RefSeq" id="WP_128270872.1">
    <property type="nucleotide sequence ID" value="NZ_SAUW01000034.1"/>
</dbReference>
<dbReference type="Gene3D" id="1.10.8.60">
    <property type="match status" value="1"/>
</dbReference>
<dbReference type="Pfam" id="PF01590">
    <property type="entry name" value="GAF"/>
    <property type="match status" value="1"/>
</dbReference>
<accession>A0A443IKX8</accession>
<dbReference type="InterPro" id="IPR058031">
    <property type="entry name" value="AAA_lid_NorR"/>
</dbReference>
<dbReference type="PRINTS" id="PR01590">
    <property type="entry name" value="HTHFIS"/>
</dbReference>
<keyword evidence="1" id="KW-0547">Nucleotide-binding</keyword>
<keyword evidence="4" id="KW-0805">Transcription regulation</keyword>
<dbReference type="Proteomes" id="UP000285710">
    <property type="component" value="Unassembled WGS sequence"/>
</dbReference>
<dbReference type="SMART" id="SM00382">
    <property type="entry name" value="AAA"/>
    <property type="match status" value="1"/>
</dbReference>
<sequence>MTDLNSYSSDRFGRSKMWEQVNSADLCGTDASLQEVYRLRAARSQEVAAPLSGIVADSWKRCLSDYNLDPDRVPRAAVLTHSEMRDLTDRHHEMIGIAEPEVERLFIRLVDSEYLVSFASPEAVMMLFRCDYPFMDNMSGFGVQPGSVWVEERQGTNGVGTCLRTGRSIAIAGGEHYGSSTRALTCMTAPVFGRDGAIEGAINVTTSSRSDMRANHIVRDILERAALRIENRQFLRQHRTSRLLRIAVDVVDAELAEAGHVALDEKGCIRAGTSNLQALAGVPLAEVLGRRVEEAFDLGFDLDMIRPDETIRMHAYGRCLQALVREPVSESPRWMPRPGGRGPAQSAAISTVRMIEDVSEPRLSRMGPVSEISLERGQRLLQSGLPLIVVGETGTGKSAYAKAVATRCLAREDEIIFMDCAAMSGDEAGRAIRSVSQTRGRACLILDRIDELDDAGQIALLGMLERDRSAGANGISVVANTDLSLEQMQKDGRPRASLLHRLKGGSIVLPPLRAIADLEGMILEMLEFEAQMLGKANIRLGDEARVVLLNYHWPGNARELQHALRHAAVLCDDRFIQLDHLPDDIVTEIADTDLTARSKSQASRIQAALRHNNGNVSLTARYLGVSRATLYRKINISKVRVEAS</sequence>
<dbReference type="InterPro" id="IPR003593">
    <property type="entry name" value="AAA+_ATPase"/>
</dbReference>
<evidence type="ECO:0000256" key="2">
    <source>
        <dbReference type="ARBA" id="ARBA00022840"/>
    </source>
</evidence>
<keyword evidence="2" id="KW-0067">ATP-binding</keyword>
<dbReference type="PROSITE" id="PS50045">
    <property type="entry name" value="SIGMA54_INTERACT_4"/>
    <property type="match status" value="1"/>
</dbReference>
<dbReference type="EMBL" id="SAUW01000034">
    <property type="protein sequence ID" value="RWR05754.1"/>
    <property type="molecule type" value="Genomic_DNA"/>
</dbReference>
<dbReference type="CDD" id="cd00009">
    <property type="entry name" value="AAA"/>
    <property type="match status" value="1"/>
</dbReference>
<dbReference type="SUPFAM" id="SSF46689">
    <property type="entry name" value="Homeodomain-like"/>
    <property type="match status" value="1"/>
</dbReference>
<dbReference type="PANTHER" id="PTHR32071:SF77">
    <property type="entry name" value="TRANSCRIPTIONAL REGULATORY PROTEIN"/>
    <property type="match status" value="1"/>
</dbReference>
<evidence type="ECO:0000259" key="7">
    <source>
        <dbReference type="PROSITE" id="PS50045"/>
    </source>
</evidence>
<dbReference type="Pfam" id="PF14532">
    <property type="entry name" value="Sigma54_activ_2"/>
    <property type="match status" value="1"/>
</dbReference>
<evidence type="ECO:0000313" key="9">
    <source>
        <dbReference type="Proteomes" id="UP000285710"/>
    </source>
</evidence>
<keyword evidence="6" id="KW-0804">Transcription</keyword>